<dbReference type="PANTHER" id="PTHR43848:SF5">
    <property type="entry name" value="SPERMIDINE_PUTRESCINE TRANSPORT SYSTEM PERMEASE PROTEIN POTC"/>
    <property type="match status" value="1"/>
</dbReference>
<dbReference type="RefSeq" id="WP_109057537.1">
    <property type="nucleotide sequence ID" value="NZ_QFFM01000019.1"/>
</dbReference>
<feature type="transmembrane region" description="Helical" evidence="11">
    <location>
        <begin position="298"/>
        <end position="320"/>
    </location>
</feature>
<evidence type="ECO:0000256" key="10">
    <source>
        <dbReference type="ARBA" id="ARBA00039580"/>
    </source>
</evidence>
<dbReference type="Gene3D" id="1.10.3720.10">
    <property type="entry name" value="MetI-like"/>
    <property type="match status" value="1"/>
</dbReference>
<sequence>MTMTVMHDDTDPNKVRYGNAGEFGALVAKTERERGEAQDVPGVRMPADLERKQPDRMWSTRRSGKQGNTLKRFPMVGFVSVAVLAFLYVPMVIVVFFSFNGGKQALLWQGFSLRWYGEVFTNGAIINATETSLLVAVIATVLSTALGVLYVLAVDHMSRAGSALASMLINASMLIPEIVLGVATMAFIRLIGLAPGFVPLVLAHTTFCIPFVVMPIRARLATIDHACFEAAEDLGASGPVTVFRVTLPLLVPGIVSGALMAFVVSMDDFMISNFLTTAGTTTLPIYIFSLIRKGVNPSVNVVASLLLLLAVVVTVTSTLLTNRKSK</sequence>
<gene>
    <name evidence="13" type="ORF">DF196_09195</name>
</gene>
<keyword evidence="6 11" id="KW-0812">Transmembrane</keyword>
<dbReference type="Proteomes" id="UP000245876">
    <property type="component" value="Unassembled WGS sequence"/>
</dbReference>
<reference evidence="13 14" key="1">
    <citation type="journal article" date="2018" name="Int. J. Syst. Evol. Microbiol.">
        <title>Bifidobacterium callitrichidarum sp. nov. from the faeces of the emperor tamarin (Saguinus imperator).</title>
        <authorList>
            <person name="Modesto M."/>
            <person name="Michelini S."/>
            <person name="Sansosti M.C."/>
            <person name="De Filippo C."/>
            <person name="Cavalieri D."/>
            <person name="Qvirist L."/>
            <person name="Andlid T."/>
            <person name="Spiezio C."/>
            <person name="Sandri C."/>
            <person name="Pascarelli S."/>
            <person name="Sgorbati B."/>
            <person name="Mattarelli P."/>
        </authorList>
    </citation>
    <scope>NUCLEOTIDE SEQUENCE [LARGE SCALE GENOMIC DNA]</scope>
    <source>
        <strain evidence="13 14">TRI 5</strain>
    </source>
</reference>
<feature type="transmembrane region" description="Helical" evidence="11">
    <location>
        <begin position="133"/>
        <end position="152"/>
    </location>
</feature>
<keyword evidence="5" id="KW-0997">Cell inner membrane</keyword>
<dbReference type="Pfam" id="PF00528">
    <property type="entry name" value="BPD_transp_1"/>
    <property type="match status" value="1"/>
</dbReference>
<evidence type="ECO:0000256" key="1">
    <source>
        <dbReference type="ARBA" id="ARBA00004429"/>
    </source>
</evidence>
<evidence type="ECO:0000259" key="12">
    <source>
        <dbReference type="PROSITE" id="PS50928"/>
    </source>
</evidence>
<feature type="transmembrane region" description="Helical" evidence="11">
    <location>
        <begin position="197"/>
        <end position="216"/>
    </location>
</feature>
<proteinExistence type="inferred from homology"/>
<keyword evidence="8 11" id="KW-0472">Membrane</keyword>
<dbReference type="OrthoDB" id="9774448at2"/>
<evidence type="ECO:0000256" key="9">
    <source>
        <dbReference type="ARBA" id="ARBA00037216"/>
    </source>
</evidence>
<dbReference type="PANTHER" id="PTHR43848">
    <property type="entry name" value="PUTRESCINE TRANSPORT SYSTEM PERMEASE PROTEIN POTI"/>
    <property type="match status" value="1"/>
</dbReference>
<comment type="similarity">
    <text evidence="2">Belongs to the binding-protein-dependent transport system permease family. CysTW subfamily.</text>
</comment>
<evidence type="ECO:0000313" key="14">
    <source>
        <dbReference type="Proteomes" id="UP000245876"/>
    </source>
</evidence>
<dbReference type="EMBL" id="QFFM01000019">
    <property type="protein sequence ID" value="PWG64198.1"/>
    <property type="molecule type" value="Genomic_DNA"/>
</dbReference>
<dbReference type="SUPFAM" id="SSF161098">
    <property type="entry name" value="MetI-like"/>
    <property type="match status" value="1"/>
</dbReference>
<dbReference type="GO" id="GO:0005886">
    <property type="term" value="C:plasma membrane"/>
    <property type="evidence" value="ECO:0007669"/>
    <property type="project" value="UniProtKB-SubCell"/>
</dbReference>
<evidence type="ECO:0000256" key="6">
    <source>
        <dbReference type="ARBA" id="ARBA00022692"/>
    </source>
</evidence>
<comment type="caution">
    <text evidence="13">The sequence shown here is derived from an EMBL/GenBank/DDBJ whole genome shotgun (WGS) entry which is preliminary data.</text>
</comment>
<dbReference type="InterPro" id="IPR051789">
    <property type="entry name" value="Bact_Polyamine_Transport"/>
</dbReference>
<comment type="function">
    <text evidence="9">Required for the activity of the bacterial periplasmic transport system of putrescine and spermidine.</text>
</comment>
<keyword evidence="7 11" id="KW-1133">Transmembrane helix</keyword>
<keyword evidence="14" id="KW-1185">Reference proteome</keyword>
<dbReference type="CDD" id="cd06261">
    <property type="entry name" value="TM_PBP2"/>
    <property type="match status" value="1"/>
</dbReference>
<dbReference type="InterPro" id="IPR000515">
    <property type="entry name" value="MetI-like"/>
</dbReference>
<evidence type="ECO:0000256" key="4">
    <source>
        <dbReference type="ARBA" id="ARBA00022475"/>
    </source>
</evidence>
<feature type="transmembrane region" description="Helical" evidence="11">
    <location>
        <begin position="270"/>
        <end position="291"/>
    </location>
</feature>
<organism evidence="13 14">
    <name type="scientific">Bifidobacterium callitrichidarum</name>
    <dbReference type="NCBI Taxonomy" id="2052941"/>
    <lineage>
        <taxon>Bacteria</taxon>
        <taxon>Bacillati</taxon>
        <taxon>Actinomycetota</taxon>
        <taxon>Actinomycetes</taxon>
        <taxon>Bifidobacteriales</taxon>
        <taxon>Bifidobacteriaceae</taxon>
        <taxon>Bifidobacterium</taxon>
    </lineage>
</organism>
<dbReference type="PROSITE" id="PS50928">
    <property type="entry name" value="ABC_TM1"/>
    <property type="match status" value="1"/>
</dbReference>
<accession>A0A2U2N579</accession>
<feature type="transmembrane region" description="Helical" evidence="11">
    <location>
        <begin position="245"/>
        <end position="264"/>
    </location>
</feature>
<evidence type="ECO:0000256" key="3">
    <source>
        <dbReference type="ARBA" id="ARBA00022448"/>
    </source>
</evidence>
<comment type="subcellular location">
    <subcellularLocation>
        <location evidence="1">Cell inner membrane</location>
        <topology evidence="1">Multi-pass membrane protein</topology>
    </subcellularLocation>
    <subcellularLocation>
        <location evidence="11">Cell membrane</location>
        <topology evidence="11">Multi-pass membrane protein</topology>
    </subcellularLocation>
</comment>
<evidence type="ECO:0000256" key="2">
    <source>
        <dbReference type="ARBA" id="ARBA00007069"/>
    </source>
</evidence>
<keyword evidence="4" id="KW-1003">Cell membrane</keyword>
<name>A0A2U2N579_9BIFI</name>
<dbReference type="AlphaFoldDB" id="A0A2U2N579"/>
<keyword evidence="3 11" id="KW-0813">Transport</keyword>
<evidence type="ECO:0000256" key="7">
    <source>
        <dbReference type="ARBA" id="ARBA00022989"/>
    </source>
</evidence>
<dbReference type="InterPro" id="IPR035906">
    <property type="entry name" value="MetI-like_sf"/>
</dbReference>
<evidence type="ECO:0000256" key="5">
    <source>
        <dbReference type="ARBA" id="ARBA00022519"/>
    </source>
</evidence>
<feature type="domain" description="ABC transmembrane type-1" evidence="12">
    <location>
        <begin position="129"/>
        <end position="320"/>
    </location>
</feature>
<evidence type="ECO:0000256" key="11">
    <source>
        <dbReference type="RuleBase" id="RU363032"/>
    </source>
</evidence>
<feature type="transmembrane region" description="Helical" evidence="11">
    <location>
        <begin position="164"/>
        <end position="191"/>
    </location>
</feature>
<dbReference type="GO" id="GO:0055085">
    <property type="term" value="P:transmembrane transport"/>
    <property type="evidence" value="ECO:0007669"/>
    <property type="project" value="InterPro"/>
</dbReference>
<evidence type="ECO:0000313" key="13">
    <source>
        <dbReference type="EMBL" id="PWG64198.1"/>
    </source>
</evidence>
<protein>
    <recommendedName>
        <fullName evidence="10">Spermidine/putrescine transport system permease protein PotC</fullName>
    </recommendedName>
</protein>
<feature type="transmembrane region" description="Helical" evidence="11">
    <location>
        <begin position="75"/>
        <end position="99"/>
    </location>
</feature>
<evidence type="ECO:0000256" key="8">
    <source>
        <dbReference type="ARBA" id="ARBA00023136"/>
    </source>
</evidence>